<dbReference type="Proteomes" id="UP001456524">
    <property type="component" value="Unassembled WGS sequence"/>
</dbReference>
<comment type="caution">
    <text evidence="2">The sequence shown here is derived from an EMBL/GenBank/DDBJ whole genome shotgun (WGS) entry which is preliminary data.</text>
</comment>
<feature type="region of interest" description="Disordered" evidence="1">
    <location>
        <begin position="94"/>
        <end position="120"/>
    </location>
</feature>
<evidence type="ECO:0000313" key="3">
    <source>
        <dbReference type="Proteomes" id="UP001456524"/>
    </source>
</evidence>
<accession>A0ABR1XSZ2</accession>
<sequence>MDIQEQARVWLGWDGSFGRDPAGTATLGFQLRASGYGLGWALRIRCEARVCFDLCFYNRLRPNLHGEATISQSLSDLTPLSPLSPCRLCCPPPPPEPPVPSLQHSPAQPTEPLTSRLRPVRGPPEVIHGLHCSGRVSSRERACVMVGRLGLHVSQLPRRHNTTRDDTTRRRLFFSLGHVVKRIPDSRLAADRAVHAACSMAC</sequence>
<evidence type="ECO:0000256" key="1">
    <source>
        <dbReference type="SAM" id="MobiDB-lite"/>
    </source>
</evidence>
<name>A0ABR1XSZ2_9PEZI</name>
<reference evidence="2 3" key="1">
    <citation type="journal article" date="2022" name="G3 (Bethesda)">
        <title>Enemy or ally: a genomic approach to elucidate the lifestyle of Phyllosticta citrichinaensis.</title>
        <authorList>
            <person name="Buijs V.A."/>
            <person name="Groenewald J.Z."/>
            <person name="Haridas S."/>
            <person name="LaButti K.M."/>
            <person name="Lipzen A."/>
            <person name="Martin F.M."/>
            <person name="Barry K."/>
            <person name="Grigoriev I.V."/>
            <person name="Crous P.W."/>
            <person name="Seidl M.F."/>
        </authorList>
    </citation>
    <scope>NUCLEOTIDE SEQUENCE [LARGE SCALE GENOMIC DNA]</scope>
    <source>
        <strain evidence="2 3">CBS 129764</strain>
    </source>
</reference>
<evidence type="ECO:0000313" key="2">
    <source>
        <dbReference type="EMBL" id="KAK8166236.1"/>
    </source>
</evidence>
<proteinExistence type="predicted"/>
<dbReference type="EMBL" id="JBBWUH010000005">
    <property type="protein sequence ID" value="KAK8166236.1"/>
    <property type="molecule type" value="Genomic_DNA"/>
</dbReference>
<keyword evidence="3" id="KW-1185">Reference proteome</keyword>
<protein>
    <submittedName>
        <fullName evidence="2">Uncharacterized protein</fullName>
    </submittedName>
</protein>
<gene>
    <name evidence="2" type="ORF">IWX90DRAFT_206424</name>
</gene>
<organism evidence="2 3">
    <name type="scientific">Phyllosticta citrichinensis</name>
    <dbReference type="NCBI Taxonomy" id="1130410"/>
    <lineage>
        <taxon>Eukaryota</taxon>
        <taxon>Fungi</taxon>
        <taxon>Dikarya</taxon>
        <taxon>Ascomycota</taxon>
        <taxon>Pezizomycotina</taxon>
        <taxon>Dothideomycetes</taxon>
        <taxon>Dothideomycetes incertae sedis</taxon>
        <taxon>Botryosphaeriales</taxon>
        <taxon>Phyllostictaceae</taxon>
        <taxon>Phyllosticta</taxon>
    </lineage>
</organism>